<evidence type="ECO:0000256" key="6">
    <source>
        <dbReference type="ARBA" id="ARBA00023242"/>
    </source>
</evidence>
<evidence type="ECO:0000256" key="3">
    <source>
        <dbReference type="ARBA" id="ARBA00019610"/>
    </source>
</evidence>
<dbReference type="STRING" id="717646.M2LF62"/>
<dbReference type="AlphaFoldDB" id="M2LF62"/>
<dbReference type="PANTHER" id="PTHR13114:SF7">
    <property type="entry name" value="MEDIATOR OF RNA POLYMERASE II TRANSCRIPTION SUBUNIT 17"/>
    <property type="match status" value="1"/>
</dbReference>
<comment type="similarity">
    <text evidence="2 8">Belongs to the Mediator complex subunit 17 family.</text>
</comment>
<keyword evidence="6 8" id="KW-0539">Nucleus</keyword>
<proteinExistence type="inferred from homology"/>
<dbReference type="GO" id="GO:0016592">
    <property type="term" value="C:mediator complex"/>
    <property type="evidence" value="ECO:0007669"/>
    <property type="project" value="InterPro"/>
</dbReference>
<dbReference type="OrthoDB" id="5319830at2759"/>
<sequence length="601" mass="65625">MASLAFRPWPRNPPQGGSLKEVLGRVSVERGHFRNITEASLQEEVAAEGALELSESEDDEAVEGQRDAAPSIAKPATREDLYKAKYDMLQHLDAAHNDVMLALDFVSLLLSKDNKQAASTISPALKNEIPVGTLGIDLWQNMPKDRARETQDELLSTKVRMESLQNSANSLLAAANRLEDNVRKETQYWSEVLSIADKGWNVCRLPGQQRRLGVTFGFSESAPDFSRRGVAGLNPGPDGGVALDRGIGVKPKALRVQLRRGGAVVGTSPIPTLAEGGETALEARIRYARDGLFDEELYHEIVRESRSLASLGVNVEGQAVSFKSQPTAEGLVECRFELISLDEADTPPSPDERQTYLAHAISIAARLLLSQAHRDRLQKRQEIPLPLSGNKEERAVLRILRPLMAFMLHDTAIGQVNSLVTCAQSLLTGAKVAHEVERASFQPPTLEDAVTSEALMAALMKPWLSQITLSLRDSEQVVLKLETTLASRFGTLYSLDGPFHKQAYRFDSFLEARQAFDEVLASVLADLLYPALGEGWKCNIREALLTKSTSAEGAEAAIWITVNSETGSLALSSPTKKINWASGDSSNPNQSLLEACKELVG</sequence>
<comment type="subcellular location">
    <subcellularLocation>
        <location evidence="1 8">Nucleus</location>
    </subcellularLocation>
</comment>
<reference evidence="11 12" key="1">
    <citation type="journal article" date="2012" name="PLoS Pathog.">
        <title>Diverse lifestyles and strategies of plant pathogenesis encoded in the genomes of eighteen Dothideomycetes fungi.</title>
        <authorList>
            <person name="Ohm R.A."/>
            <person name="Feau N."/>
            <person name="Henrissat B."/>
            <person name="Schoch C.L."/>
            <person name="Horwitz B.A."/>
            <person name="Barry K.W."/>
            <person name="Condon B.J."/>
            <person name="Copeland A.C."/>
            <person name="Dhillon B."/>
            <person name="Glaser F."/>
            <person name="Hesse C.N."/>
            <person name="Kosti I."/>
            <person name="LaButti K."/>
            <person name="Lindquist E.A."/>
            <person name="Lucas S."/>
            <person name="Salamov A.A."/>
            <person name="Bradshaw R.E."/>
            <person name="Ciuffetti L."/>
            <person name="Hamelin R.C."/>
            <person name="Kema G.H.J."/>
            <person name="Lawrence C."/>
            <person name="Scott J.A."/>
            <person name="Spatafora J.W."/>
            <person name="Turgeon B.G."/>
            <person name="de Wit P.J.G.M."/>
            <person name="Zhong S."/>
            <person name="Goodwin S.B."/>
            <person name="Grigoriev I.V."/>
        </authorList>
    </citation>
    <scope>NUCLEOTIDE SEQUENCE [LARGE SCALE GENOMIC DNA]</scope>
    <source>
        <strain evidence="11 12">UAMH 10762</strain>
    </source>
</reference>
<keyword evidence="12" id="KW-1185">Reference proteome</keyword>
<dbReference type="Proteomes" id="UP000011761">
    <property type="component" value="Unassembled WGS sequence"/>
</dbReference>
<dbReference type="Gene3D" id="6.10.250.2620">
    <property type="match status" value="1"/>
</dbReference>
<dbReference type="eggNOG" id="ENOG502QS9H">
    <property type="taxonomic scope" value="Eukaryota"/>
</dbReference>
<evidence type="ECO:0000256" key="7">
    <source>
        <dbReference type="ARBA" id="ARBA00032014"/>
    </source>
</evidence>
<dbReference type="RefSeq" id="XP_007680050.1">
    <property type="nucleotide sequence ID" value="XM_007681860.1"/>
</dbReference>
<dbReference type="HOGENOM" id="CLU_015164_1_0_1"/>
<name>M2LF62_BAUPA</name>
<feature type="coiled-coil region" evidence="9">
    <location>
        <begin position="147"/>
        <end position="181"/>
    </location>
</feature>
<evidence type="ECO:0000256" key="9">
    <source>
        <dbReference type="SAM" id="Coils"/>
    </source>
</evidence>
<comment type="function">
    <text evidence="8">Component of the Mediator complex, a coactivator involved in the regulated transcription of nearly all RNA polymerase II-dependent genes. Mediator functions as a bridge to convey information from gene-specific regulatory proteins to the basal RNA polymerase II transcription machinery. Mediator is recruited to promoters by direct interactions with regulatory proteins and serves as a scaffold for the assembly of a functional preinitiation complex with RNA polymerase II and the general transcription factors.</text>
</comment>
<evidence type="ECO:0000256" key="8">
    <source>
        <dbReference type="RuleBase" id="RU364140"/>
    </source>
</evidence>
<comment type="subunit">
    <text evidence="8">Component of the Mediator complex.</text>
</comment>
<evidence type="ECO:0000313" key="11">
    <source>
        <dbReference type="EMBL" id="EMC92672.1"/>
    </source>
</evidence>
<dbReference type="InterPro" id="IPR019313">
    <property type="entry name" value="Mediator_Med17"/>
</dbReference>
<organism evidence="11 12">
    <name type="scientific">Baudoinia panamericana (strain UAMH 10762)</name>
    <name type="common">Angels' share fungus</name>
    <name type="synonym">Baudoinia compniacensis (strain UAMH 10762)</name>
    <dbReference type="NCBI Taxonomy" id="717646"/>
    <lineage>
        <taxon>Eukaryota</taxon>
        <taxon>Fungi</taxon>
        <taxon>Dikarya</taxon>
        <taxon>Ascomycota</taxon>
        <taxon>Pezizomycotina</taxon>
        <taxon>Dothideomycetes</taxon>
        <taxon>Dothideomycetidae</taxon>
        <taxon>Mycosphaerellales</taxon>
        <taxon>Teratosphaeriaceae</taxon>
        <taxon>Baudoinia</taxon>
    </lineage>
</organism>
<dbReference type="GO" id="GO:0070847">
    <property type="term" value="C:core mediator complex"/>
    <property type="evidence" value="ECO:0007669"/>
    <property type="project" value="TreeGrafter"/>
</dbReference>
<evidence type="ECO:0000256" key="2">
    <source>
        <dbReference type="ARBA" id="ARBA00005635"/>
    </source>
</evidence>
<dbReference type="KEGG" id="bcom:BAUCODRAFT_257649"/>
<protein>
    <recommendedName>
        <fullName evidence="3 8">Mediator of RNA polymerase II transcription subunit 17</fullName>
    </recommendedName>
    <alternativeName>
        <fullName evidence="7 8">Mediator complex subunit 17</fullName>
    </alternativeName>
</protein>
<keyword evidence="4 8" id="KW-0805">Transcription regulation</keyword>
<feature type="region of interest" description="Disordered" evidence="10">
    <location>
        <begin position="47"/>
        <end position="72"/>
    </location>
</feature>
<keyword evidence="5 8" id="KW-0804">Transcription</keyword>
<keyword evidence="8" id="KW-0010">Activator</keyword>
<dbReference type="OMA" id="AAETKYW"/>
<gene>
    <name evidence="8" type="primary">MED17</name>
    <name evidence="11" type="ORF">BAUCODRAFT_257649</name>
</gene>
<dbReference type="GeneID" id="19110337"/>
<feature type="region of interest" description="Disordered" evidence="10">
    <location>
        <begin position="1"/>
        <end position="20"/>
    </location>
</feature>
<evidence type="ECO:0000256" key="10">
    <source>
        <dbReference type="SAM" id="MobiDB-lite"/>
    </source>
</evidence>
<evidence type="ECO:0000313" key="12">
    <source>
        <dbReference type="Proteomes" id="UP000011761"/>
    </source>
</evidence>
<evidence type="ECO:0000256" key="5">
    <source>
        <dbReference type="ARBA" id="ARBA00023163"/>
    </source>
</evidence>
<accession>M2LF62</accession>
<evidence type="ECO:0000256" key="4">
    <source>
        <dbReference type="ARBA" id="ARBA00023015"/>
    </source>
</evidence>
<dbReference type="GO" id="GO:0003712">
    <property type="term" value="F:transcription coregulator activity"/>
    <property type="evidence" value="ECO:0007669"/>
    <property type="project" value="InterPro"/>
</dbReference>
<dbReference type="Pfam" id="PF10156">
    <property type="entry name" value="Med17"/>
    <property type="match status" value="1"/>
</dbReference>
<dbReference type="EMBL" id="KB445561">
    <property type="protein sequence ID" value="EMC92672.1"/>
    <property type="molecule type" value="Genomic_DNA"/>
</dbReference>
<evidence type="ECO:0000256" key="1">
    <source>
        <dbReference type="ARBA" id="ARBA00004123"/>
    </source>
</evidence>
<dbReference type="GO" id="GO:0006357">
    <property type="term" value="P:regulation of transcription by RNA polymerase II"/>
    <property type="evidence" value="ECO:0007669"/>
    <property type="project" value="InterPro"/>
</dbReference>
<keyword evidence="9" id="KW-0175">Coiled coil</keyword>
<dbReference type="PANTHER" id="PTHR13114">
    <property type="entry name" value="MEDIATOR OF RNA POLYMERASE II TRANSCRIPTION SUBUNIT 17"/>
    <property type="match status" value="1"/>
</dbReference>